<reference evidence="2 3" key="1">
    <citation type="submission" date="2018-09" db="EMBL/GenBank/DDBJ databases">
        <title>Novel species of Arthrobacter.</title>
        <authorList>
            <person name="Liu Q."/>
            <person name="Xin Y.-H."/>
        </authorList>
    </citation>
    <scope>NUCLEOTIDE SEQUENCE [LARGE SCALE GENOMIC DNA]</scope>
    <source>
        <strain evidence="2 3">Hz2</strain>
    </source>
</reference>
<accession>A0A3A5M9F6</accession>
<dbReference type="Gene3D" id="3.30.450.40">
    <property type="match status" value="1"/>
</dbReference>
<name>A0A3A5M9F6_9MICC</name>
<evidence type="ECO:0000313" key="2">
    <source>
        <dbReference type="EMBL" id="RJT75415.1"/>
    </source>
</evidence>
<comment type="caution">
    <text evidence="2">The sequence shown here is derived from an EMBL/GenBank/DDBJ whole genome shotgun (WGS) entry which is preliminary data.</text>
</comment>
<organism evidence="2 3">
    <name type="scientific">Arthrobacter cheniae</name>
    <dbReference type="NCBI Taxonomy" id="1258888"/>
    <lineage>
        <taxon>Bacteria</taxon>
        <taxon>Bacillati</taxon>
        <taxon>Actinomycetota</taxon>
        <taxon>Actinomycetes</taxon>
        <taxon>Micrococcales</taxon>
        <taxon>Micrococcaceae</taxon>
        <taxon>Arthrobacter</taxon>
    </lineage>
</organism>
<feature type="domain" description="GAF" evidence="1">
    <location>
        <begin position="56"/>
        <end position="202"/>
    </location>
</feature>
<dbReference type="SMART" id="SM00065">
    <property type="entry name" value="GAF"/>
    <property type="match status" value="1"/>
</dbReference>
<dbReference type="OrthoDB" id="3683444at2"/>
<evidence type="ECO:0000259" key="1">
    <source>
        <dbReference type="SMART" id="SM00065"/>
    </source>
</evidence>
<dbReference type="EMBL" id="QZVT01000016">
    <property type="protein sequence ID" value="RJT75415.1"/>
    <property type="molecule type" value="Genomic_DNA"/>
</dbReference>
<gene>
    <name evidence="2" type="ORF">D6T63_17865</name>
</gene>
<dbReference type="AlphaFoldDB" id="A0A3A5M9F6"/>
<sequence>MSSAAISALNSDEYSTATGIDADSRAGDEGASDDGAAGAAGVLQNMVLDSDDVQGFLTTLSQHAADQLSGRDHEVRCGITLLRPRAAETVASSDNLARTMDEVQYQFDEGPCLTAARTGQITQVHDVTSDSRWPQYLQAIAETGVRSILAVPIPLEGDSRCALNLYSPSTRAFTDEAVRDAERFAQETSVTLRLAVRIAQLTDAQGHLKEAMRSRTIIDLAAVVGSVSDQPPTSTIRAIRRAHHSFQHSLRWRTSEIAVRSPSNSSREEGGLTSGCGCGLCPRSHS</sequence>
<protein>
    <submittedName>
        <fullName evidence="2">GAF domain-containing protein</fullName>
    </submittedName>
</protein>
<dbReference type="InterPro" id="IPR003018">
    <property type="entry name" value="GAF"/>
</dbReference>
<proteinExistence type="predicted"/>
<dbReference type="Pfam" id="PF13185">
    <property type="entry name" value="GAF_2"/>
    <property type="match status" value="1"/>
</dbReference>
<dbReference type="InterPro" id="IPR029016">
    <property type="entry name" value="GAF-like_dom_sf"/>
</dbReference>
<evidence type="ECO:0000313" key="3">
    <source>
        <dbReference type="Proteomes" id="UP000272560"/>
    </source>
</evidence>
<dbReference type="SUPFAM" id="SSF55781">
    <property type="entry name" value="GAF domain-like"/>
    <property type="match status" value="1"/>
</dbReference>
<keyword evidence="3" id="KW-1185">Reference proteome</keyword>
<dbReference type="Proteomes" id="UP000272560">
    <property type="component" value="Unassembled WGS sequence"/>
</dbReference>